<reference evidence="1" key="1">
    <citation type="submission" date="2020-05" db="UniProtKB">
        <authorList>
            <consortium name="EnsemblMetazoa"/>
        </authorList>
    </citation>
    <scope>IDENTIFICATION</scope>
    <source>
        <strain evidence="1">TTRI</strain>
    </source>
</reference>
<dbReference type="VEuPathDB" id="VectorBase:GAUT022216"/>
<accession>A0A1A9V0X8</accession>
<evidence type="ECO:0000313" key="1">
    <source>
        <dbReference type="EnsemblMetazoa" id="GAUT022216-PA"/>
    </source>
</evidence>
<protein>
    <submittedName>
        <fullName evidence="1">Uncharacterized protein</fullName>
    </submittedName>
</protein>
<sequence length="132" mass="15205">MDHAMNGCALTGHCFNHHSDCHTRWEAVRIKHKIGYKSGFGKWQIFSGIFLRTNALLTGTRGKFITDSRPPSTNKVEHHTQVCCPDELPPTHDNLLLNDLKDRKVCRPEYEQDIQNPMHPVTIDVLQLFSLW</sequence>
<organism evidence="1 2">
    <name type="scientific">Glossina austeni</name>
    <name type="common">Savannah tsetse fly</name>
    <dbReference type="NCBI Taxonomy" id="7395"/>
    <lineage>
        <taxon>Eukaryota</taxon>
        <taxon>Metazoa</taxon>
        <taxon>Ecdysozoa</taxon>
        <taxon>Arthropoda</taxon>
        <taxon>Hexapoda</taxon>
        <taxon>Insecta</taxon>
        <taxon>Pterygota</taxon>
        <taxon>Neoptera</taxon>
        <taxon>Endopterygota</taxon>
        <taxon>Diptera</taxon>
        <taxon>Brachycera</taxon>
        <taxon>Muscomorpha</taxon>
        <taxon>Hippoboscoidea</taxon>
        <taxon>Glossinidae</taxon>
        <taxon>Glossina</taxon>
    </lineage>
</organism>
<dbReference type="AlphaFoldDB" id="A0A1A9V0X8"/>
<evidence type="ECO:0000313" key="2">
    <source>
        <dbReference type="Proteomes" id="UP000078200"/>
    </source>
</evidence>
<dbReference type="Proteomes" id="UP000078200">
    <property type="component" value="Unassembled WGS sequence"/>
</dbReference>
<proteinExistence type="predicted"/>
<name>A0A1A9V0X8_GLOAU</name>
<dbReference type="EnsemblMetazoa" id="GAUT022216-RA">
    <property type="protein sequence ID" value="GAUT022216-PA"/>
    <property type="gene ID" value="GAUT022216"/>
</dbReference>
<keyword evidence="2" id="KW-1185">Reference proteome</keyword>